<keyword evidence="10" id="KW-1185">Reference proteome</keyword>
<keyword evidence="3 6" id="KW-0238">DNA-binding</keyword>
<keyword evidence="4" id="KW-0804">Transcription</keyword>
<protein>
    <submittedName>
        <fullName evidence="9">DNA-binding SARP family transcriptional activator</fullName>
    </submittedName>
</protein>
<feature type="domain" description="OmpR/PhoB-type" evidence="8">
    <location>
        <begin position="1"/>
        <end position="90"/>
    </location>
</feature>
<dbReference type="GO" id="GO:0043531">
    <property type="term" value="F:ADP binding"/>
    <property type="evidence" value="ECO:0007669"/>
    <property type="project" value="InterPro"/>
</dbReference>
<dbReference type="InterPro" id="IPR001867">
    <property type="entry name" value="OmpR/PhoB-type_DNA-bd"/>
</dbReference>
<organism evidence="9 10">
    <name type="scientific">Stackebrandtia albiflava</name>
    <dbReference type="NCBI Taxonomy" id="406432"/>
    <lineage>
        <taxon>Bacteria</taxon>
        <taxon>Bacillati</taxon>
        <taxon>Actinomycetota</taxon>
        <taxon>Actinomycetes</taxon>
        <taxon>Glycomycetales</taxon>
        <taxon>Glycomycetaceae</taxon>
        <taxon>Stackebrandtia</taxon>
    </lineage>
</organism>
<dbReference type="InterPro" id="IPR051677">
    <property type="entry name" value="AfsR-DnrI-RedD_regulator"/>
</dbReference>
<feature type="DNA-binding region" description="OmpR/PhoB-type" evidence="6">
    <location>
        <begin position="1"/>
        <end position="90"/>
    </location>
</feature>
<dbReference type="EMBL" id="VLLL01000006">
    <property type="protein sequence ID" value="TWJ12655.1"/>
    <property type="molecule type" value="Genomic_DNA"/>
</dbReference>
<evidence type="ECO:0000256" key="7">
    <source>
        <dbReference type="SAM" id="MobiDB-lite"/>
    </source>
</evidence>
<evidence type="ECO:0000256" key="1">
    <source>
        <dbReference type="ARBA" id="ARBA00005820"/>
    </source>
</evidence>
<dbReference type="InterPro" id="IPR019734">
    <property type="entry name" value="TPR_rpt"/>
</dbReference>
<comment type="similarity">
    <text evidence="1">Belongs to the AfsR/DnrI/RedD regulatory family.</text>
</comment>
<dbReference type="InterPro" id="IPR016032">
    <property type="entry name" value="Sig_transdc_resp-reg_C-effctor"/>
</dbReference>
<dbReference type="GO" id="GO:0003677">
    <property type="term" value="F:DNA binding"/>
    <property type="evidence" value="ECO:0007669"/>
    <property type="project" value="UniProtKB-UniRule"/>
</dbReference>
<proteinExistence type="inferred from homology"/>
<evidence type="ECO:0000256" key="4">
    <source>
        <dbReference type="ARBA" id="ARBA00023163"/>
    </source>
</evidence>
<dbReference type="InterPro" id="IPR036388">
    <property type="entry name" value="WH-like_DNA-bd_sf"/>
</dbReference>
<evidence type="ECO:0000256" key="5">
    <source>
        <dbReference type="PROSITE-ProRule" id="PRU00339"/>
    </source>
</evidence>
<accession>A0A562V481</accession>
<feature type="compositionally biased region" description="Low complexity" evidence="7">
    <location>
        <begin position="246"/>
        <end position="266"/>
    </location>
</feature>
<dbReference type="InterPro" id="IPR005158">
    <property type="entry name" value="BTAD"/>
</dbReference>
<gene>
    <name evidence="9" type="ORF">LX16_3417</name>
</gene>
<evidence type="ECO:0000259" key="8">
    <source>
        <dbReference type="PROSITE" id="PS51755"/>
    </source>
</evidence>
<evidence type="ECO:0000256" key="3">
    <source>
        <dbReference type="ARBA" id="ARBA00023125"/>
    </source>
</evidence>
<keyword evidence="2" id="KW-0805">Transcription regulation</keyword>
<evidence type="ECO:0000256" key="2">
    <source>
        <dbReference type="ARBA" id="ARBA00023015"/>
    </source>
</evidence>
<dbReference type="SMART" id="SM00028">
    <property type="entry name" value="TPR"/>
    <property type="match status" value="3"/>
</dbReference>
<dbReference type="PANTHER" id="PTHR35807">
    <property type="entry name" value="TRANSCRIPTIONAL REGULATOR REDD-RELATED"/>
    <property type="match status" value="1"/>
</dbReference>
<evidence type="ECO:0000256" key="6">
    <source>
        <dbReference type="PROSITE-ProRule" id="PRU01091"/>
    </source>
</evidence>
<dbReference type="Proteomes" id="UP000321617">
    <property type="component" value="Unassembled WGS sequence"/>
</dbReference>
<name>A0A562V481_9ACTN</name>
<evidence type="ECO:0000313" key="10">
    <source>
        <dbReference type="Proteomes" id="UP000321617"/>
    </source>
</evidence>
<dbReference type="SUPFAM" id="SSF52540">
    <property type="entry name" value="P-loop containing nucleoside triphosphate hydrolases"/>
    <property type="match status" value="1"/>
</dbReference>
<dbReference type="PROSITE" id="PS51755">
    <property type="entry name" value="OMPR_PHOB"/>
    <property type="match status" value="1"/>
</dbReference>
<dbReference type="InterPro" id="IPR002182">
    <property type="entry name" value="NB-ARC"/>
</dbReference>
<reference evidence="9 10" key="1">
    <citation type="journal article" date="2013" name="Stand. Genomic Sci.">
        <title>Genomic Encyclopedia of Type Strains, Phase I: The one thousand microbial genomes (KMG-I) project.</title>
        <authorList>
            <person name="Kyrpides N.C."/>
            <person name="Woyke T."/>
            <person name="Eisen J.A."/>
            <person name="Garrity G."/>
            <person name="Lilburn T.G."/>
            <person name="Beck B.J."/>
            <person name="Whitman W.B."/>
            <person name="Hugenholtz P."/>
            <person name="Klenk H.P."/>
        </authorList>
    </citation>
    <scope>NUCLEOTIDE SEQUENCE [LARGE SCALE GENOMIC DNA]</scope>
    <source>
        <strain evidence="9 10">DSM 45044</strain>
    </source>
</reference>
<dbReference type="Gene3D" id="3.40.50.300">
    <property type="entry name" value="P-loop containing nucleotide triphosphate hydrolases"/>
    <property type="match status" value="1"/>
</dbReference>
<dbReference type="PRINTS" id="PR00364">
    <property type="entry name" value="DISEASERSIST"/>
</dbReference>
<dbReference type="Gene3D" id="1.25.40.10">
    <property type="entry name" value="Tetratricopeptide repeat domain"/>
    <property type="match status" value="2"/>
</dbReference>
<dbReference type="InterPro" id="IPR011990">
    <property type="entry name" value="TPR-like_helical_dom_sf"/>
</dbReference>
<feature type="repeat" description="TPR" evidence="5">
    <location>
        <begin position="832"/>
        <end position="865"/>
    </location>
</feature>
<keyword evidence="5" id="KW-0802">TPR repeat</keyword>
<dbReference type="SUPFAM" id="SSF46894">
    <property type="entry name" value="C-terminal effector domain of the bipartite response regulators"/>
    <property type="match status" value="1"/>
</dbReference>
<dbReference type="PROSITE" id="PS50005">
    <property type="entry name" value="TPR"/>
    <property type="match status" value="1"/>
</dbReference>
<dbReference type="RefSeq" id="WP_147139940.1">
    <property type="nucleotide sequence ID" value="NZ_BAABIJ010000002.1"/>
</dbReference>
<dbReference type="OrthoDB" id="7628974at2"/>
<dbReference type="CDD" id="cd15831">
    <property type="entry name" value="BTAD"/>
    <property type="match status" value="1"/>
</dbReference>
<feature type="region of interest" description="Disordered" evidence="7">
    <location>
        <begin position="240"/>
        <end position="267"/>
    </location>
</feature>
<dbReference type="InterPro" id="IPR027417">
    <property type="entry name" value="P-loop_NTPase"/>
</dbReference>
<dbReference type="GO" id="GO:0000160">
    <property type="term" value="P:phosphorelay signal transduction system"/>
    <property type="evidence" value="ECO:0007669"/>
    <property type="project" value="InterPro"/>
</dbReference>
<dbReference type="SMART" id="SM01043">
    <property type="entry name" value="BTAD"/>
    <property type="match status" value="1"/>
</dbReference>
<sequence length="935" mass="102549">MRFGVLGPLEVHGDSGPIELTAGKQRALLAILISRGNTPVGADALIEALWHDDPPASARKALSWHLLQLRNTLGDRDRIRYGSAGYRLVVEPDEVDHLRFERGMAEAAALAPRAPAEALESLRHALDLWRGPAYLGLTDSLLHEEADRLDELHITAVERACQLELDLGGHDDLIPRLSGLVGEHPFREELRRLLMLALYRAGRQADALRLFREGRRDSIDALGLEPGPALRDLERRILSADPTLDRSPASGAARRPATATPRQLPADTAAFTGRQSEMDAVTAAALHRNPGTTTVAAIDGMPGVGKTTLAVHVGHALADEYPDGQLFIHMHGHSQGASPVPPSEALHRLLVSMGVEGPQMPSLLDDRAALWRSLTADGRILLLLDDVRDESQVLPLLPASPGSLVIVTSRRQLVGLDNTHFIELDVMRFDESASLFTRLVGEPGRQVTEHASFREVIRLCGGLPLATRLAAARLARQRHWTLRDLEQRLSTQHEALRTLAVGDNSVAASLAMSYQDLSPDLRDAFPRLSLLWNGSIDVAATAALLDVSPVRAADILDELVHVHLLHSRGAEEYGFHDLVGRYAAQIAAGLPEDERREMTRRLLDFYLHRGHAAAIALFPSRERLSLNAPIHRFDGEEVTTVDAAVDWFDRNLRAMRTGVLHAVAHGSDELACRLDWTLTTYFERKRLLDDWLVTAEAAYAAADRLRSPFWRGRTASGLARVRSLLRLPGAERLYGEAAAHFEADGDLRRVAHTHVNLARVYEDAGEFEAGIREVSKGLRIYRELGDVVGIGEANNSIAWYWYMLGRIDEAREHAVVAVRTIAAHAEGTAAHVSALDTLAHVYQADGDHRAALTQLRRALDYNQRSGSVLLEAQLCAAMGSCHAALGDGATAERYWQRAASTLPPQRDSAAQDVLDRIAADRRALRARRSGRPAAA</sequence>
<evidence type="ECO:0000313" key="9">
    <source>
        <dbReference type="EMBL" id="TWJ12655.1"/>
    </source>
</evidence>
<dbReference type="SMART" id="SM00862">
    <property type="entry name" value="Trans_reg_C"/>
    <property type="match status" value="1"/>
</dbReference>
<comment type="caution">
    <text evidence="9">The sequence shown here is derived from an EMBL/GenBank/DDBJ whole genome shotgun (WGS) entry which is preliminary data.</text>
</comment>
<dbReference type="Gene3D" id="1.10.10.10">
    <property type="entry name" value="Winged helix-like DNA-binding domain superfamily/Winged helix DNA-binding domain"/>
    <property type="match status" value="1"/>
</dbReference>
<dbReference type="Pfam" id="PF03704">
    <property type="entry name" value="BTAD"/>
    <property type="match status" value="1"/>
</dbReference>
<dbReference type="GO" id="GO:0006355">
    <property type="term" value="P:regulation of DNA-templated transcription"/>
    <property type="evidence" value="ECO:0007669"/>
    <property type="project" value="InterPro"/>
</dbReference>
<dbReference type="SUPFAM" id="SSF48452">
    <property type="entry name" value="TPR-like"/>
    <property type="match status" value="2"/>
</dbReference>
<dbReference type="PANTHER" id="PTHR35807:SF1">
    <property type="entry name" value="TRANSCRIPTIONAL REGULATOR REDD"/>
    <property type="match status" value="1"/>
</dbReference>
<dbReference type="AlphaFoldDB" id="A0A562V481"/>
<dbReference type="Pfam" id="PF00931">
    <property type="entry name" value="NB-ARC"/>
    <property type="match status" value="1"/>
</dbReference>